<keyword evidence="2" id="KW-0904">Protein phosphatase</keyword>
<accession>A0A0V0R6A4</accession>
<dbReference type="Proteomes" id="UP000054937">
    <property type="component" value="Unassembled WGS sequence"/>
</dbReference>
<organism evidence="5 6">
    <name type="scientific">Pseudocohnilembus persalinus</name>
    <name type="common">Ciliate</name>
    <dbReference type="NCBI Taxonomy" id="266149"/>
    <lineage>
        <taxon>Eukaryota</taxon>
        <taxon>Sar</taxon>
        <taxon>Alveolata</taxon>
        <taxon>Ciliophora</taxon>
        <taxon>Intramacronucleata</taxon>
        <taxon>Oligohymenophorea</taxon>
        <taxon>Scuticociliatia</taxon>
        <taxon>Philasterida</taxon>
        <taxon>Pseudocohnilembidae</taxon>
        <taxon>Pseudocohnilembus</taxon>
    </lineage>
</organism>
<evidence type="ECO:0000313" key="5">
    <source>
        <dbReference type="EMBL" id="KRX10031.1"/>
    </source>
</evidence>
<evidence type="ECO:0000256" key="1">
    <source>
        <dbReference type="ARBA" id="ARBA00022801"/>
    </source>
</evidence>
<dbReference type="Gene3D" id="3.90.190.10">
    <property type="entry name" value="Protein tyrosine phosphatase superfamily"/>
    <property type="match status" value="1"/>
</dbReference>
<proteinExistence type="predicted"/>
<evidence type="ECO:0000256" key="2">
    <source>
        <dbReference type="ARBA" id="ARBA00022912"/>
    </source>
</evidence>
<dbReference type="InterPro" id="IPR000387">
    <property type="entry name" value="Tyr_Pase_dom"/>
</dbReference>
<dbReference type="InterPro" id="IPR029021">
    <property type="entry name" value="Prot-tyrosine_phosphatase-like"/>
</dbReference>
<feature type="domain" description="Tyrosine specific protein phosphatases" evidence="4">
    <location>
        <begin position="340"/>
        <end position="415"/>
    </location>
</feature>
<dbReference type="AlphaFoldDB" id="A0A0V0R6A4"/>
<reference evidence="5 6" key="1">
    <citation type="journal article" date="2015" name="Sci. Rep.">
        <title>Genome of the facultative scuticociliatosis pathogen Pseudocohnilembus persalinus provides insight into its virulence through horizontal gene transfer.</title>
        <authorList>
            <person name="Xiong J."/>
            <person name="Wang G."/>
            <person name="Cheng J."/>
            <person name="Tian M."/>
            <person name="Pan X."/>
            <person name="Warren A."/>
            <person name="Jiang C."/>
            <person name="Yuan D."/>
            <person name="Miao W."/>
        </authorList>
    </citation>
    <scope>NUCLEOTIDE SEQUENCE [LARGE SCALE GENOMIC DNA]</scope>
    <source>
        <strain evidence="5">36N120E</strain>
    </source>
</reference>
<feature type="compositionally biased region" description="Basic and acidic residues" evidence="3">
    <location>
        <begin position="120"/>
        <end position="151"/>
    </location>
</feature>
<evidence type="ECO:0000313" key="6">
    <source>
        <dbReference type="Proteomes" id="UP000054937"/>
    </source>
</evidence>
<protein>
    <recommendedName>
        <fullName evidence="4">Tyrosine specific protein phosphatases domain-containing protein</fullName>
    </recommendedName>
</protein>
<dbReference type="OrthoDB" id="200924at2759"/>
<feature type="region of interest" description="Disordered" evidence="3">
    <location>
        <begin position="180"/>
        <end position="208"/>
    </location>
</feature>
<dbReference type="InterPro" id="IPR051029">
    <property type="entry name" value="mRNA_Capping_Enz/RNA_Phosphat"/>
</dbReference>
<dbReference type="SMART" id="SM00195">
    <property type="entry name" value="DSPc"/>
    <property type="match status" value="1"/>
</dbReference>
<keyword evidence="6" id="KW-1185">Reference proteome</keyword>
<dbReference type="InterPro" id="IPR020422">
    <property type="entry name" value="TYR_PHOSPHATASE_DUAL_dom"/>
</dbReference>
<dbReference type="PANTHER" id="PTHR10367:SF17">
    <property type="entry name" value="MRNA-CAPPING ENZYME"/>
    <property type="match status" value="1"/>
</dbReference>
<sequence>MIQDNNSNDQKYVCVQYVLTQQEYQNQAQFFEDIAKSQNISSYKLIKNLSIQELENQNFIQDNNIKKQYKPSEDFDQLDLEFKVEQDTSDIENEQKIFNQDITRNKSQEKQEQQQLLEKNIKKNDEYQKQENQNKNKENKENPLQESDEKNQYLQQQEEDIVIVNNEEDDDTFIIQDYQEEFEDKDDAKSSNKKKSLKGDKQKDFEQIKDEDEREKLYRSEKYQRKIQKLKQGCYSWFQSSKYGDVVEGTNIIPGKTPLLKPFWKKIFDNEDERLYFGKMLEELKSKGTPIRLIIDLTEQNKYYTFNKLKKNPRFGLTEILKDVEYYHYPLSIHNPPRKTEMNKLYSEINKHATKKNFYIFLHCFCGINRTGYVTSYFLGRSKNLKSDECIKRFEKARGAKFNRQNLVQDLQEKFDF</sequence>
<dbReference type="Pfam" id="PF00782">
    <property type="entry name" value="DSPc"/>
    <property type="match status" value="1"/>
</dbReference>
<feature type="compositionally biased region" description="Basic and acidic residues" evidence="3">
    <location>
        <begin position="197"/>
        <end position="208"/>
    </location>
</feature>
<dbReference type="InParanoid" id="A0A0V0R6A4"/>
<dbReference type="InterPro" id="IPR016130">
    <property type="entry name" value="Tyr_Pase_AS"/>
</dbReference>
<dbReference type="GO" id="GO:0004484">
    <property type="term" value="F:mRNA guanylyltransferase activity"/>
    <property type="evidence" value="ECO:0007669"/>
    <property type="project" value="TreeGrafter"/>
</dbReference>
<dbReference type="PROSITE" id="PS00383">
    <property type="entry name" value="TYR_PHOSPHATASE_1"/>
    <property type="match status" value="1"/>
</dbReference>
<dbReference type="EMBL" id="LDAU01000040">
    <property type="protein sequence ID" value="KRX10031.1"/>
    <property type="molecule type" value="Genomic_DNA"/>
</dbReference>
<dbReference type="InterPro" id="IPR000340">
    <property type="entry name" value="Dual-sp_phosphatase_cat-dom"/>
</dbReference>
<evidence type="ECO:0000256" key="3">
    <source>
        <dbReference type="SAM" id="MobiDB-lite"/>
    </source>
</evidence>
<dbReference type="PROSITE" id="PS50056">
    <property type="entry name" value="TYR_PHOSPHATASE_2"/>
    <property type="match status" value="1"/>
</dbReference>
<gene>
    <name evidence="5" type="ORF">PPERSA_08434</name>
</gene>
<dbReference type="GO" id="GO:0004721">
    <property type="term" value="F:phosphoprotein phosphatase activity"/>
    <property type="evidence" value="ECO:0007669"/>
    <property type="project" value="UniProtKB-KW"/>
</dbReference>
<comment type="caution">
    <text evidence="5">The sequence shown here is derived from an EMBL/GenBank/DDBJ whole genome shotgun (WGS) entry which is preliminary data.</text>
</comment>
<feature type="region of interest" description="Disordered" evidence="3">
    <location>
        <begin position="120"/>
        <end position="153"/>
    </location>
</feature>
<dbReference type="SUPFAM" id="SSF52799">
    <property type="entry name" value="(Phosphotyrosine protein) phosphatases II"/>
    <property type="match status" value="1"/>
</dbReference>
<dbReference type="OMA" id="FQYPIQN"/>
<dbReference type="PANTHER" id="PTHR10367">
    <property type="entry name" value="MRNA-CAPPING ENZYME"/>
    <property type="match status" value="1"/>
</dbReference>
<keyword evidence="1" id="KW-0378">Hydrolase</keyword>
<dbReference type="GO" id="GO:0006370">
    <property type="term" value="P:7-methylguanosine mRNA capping"/>
    <property type="evidence" value="ECO:0007669"/>
    <property type="project" value="TreeGrafter"/>
</dbReference>
<name>A0A0V0R6A4_PSEPJ</name>
<evidence type="ECO:0000259" key="4">
    <source>
        <dbReference type="PROSITE" id="PS50056"/>
    </source>
</evidence>